<dbReference type="EMBL" id="FCOC02000020">
    <property type="protein sequence ID" value="SAL47072.1"/>
    <property type="molecule type" value="Genomic_DNA"/>
</dbReference>
<name>A0A158HRQ6_CABSO</name>
<dbReference type="Pfam" id="PF13556">
    <property type="entry name" value="HTH_30"/>
    <property type="match status" value="1"/>
</dbReference>
<organism evidence="5 6">
    <name type="scientific">Caballeronia sordidicola</name>
    <name type="common">Burkholderia sordidicola</name>
    <dbReference type="NCBI Taxonomy" id="196367"/>
    <lineage>
        <taxon>Bacteria</taxon>
        <taxon>Pseudomonadati</taxon>
        <taxon>Pseudomonadota</taxon>
        <taxon>Betaproteobacteria</taxon>
        <taxon>Burkholderiales</taxon>
        <taxon>Burkholderiaceae</taxon>
        <taxon>Caballeronia</taxon>
    </lineage>
</organism>
<dbReference type="PANTHER" id="PTHR33744:SF1">
    <property type="entry name" value="DNA-BINDING TRANSCRIPTIONAL ACTIVATOR ADER"/>
    <property type="match status" value="1"/>
</dbReference>
<comment type="similarity">
    <text evidence="1">Belongs to the CdaR family.</text>
</comment>
<dbReference type="InterPro" id="IPR042070">
    <property type="entry name" value="PucR_C-HTH_sf"/>
</dbReference>
<dbReference type="InterPro" id="IPR041522">
    <property type="entry name" value="CdaR_GGDEF"/>
</dbReference>
<sequence>MPDQLSRIMSLRDVASQINSDGDLDTLLRDLIQAACRHGSWDLGSIMTLDLAHGYALVTARFEANVMLRSPSGDRWELATSPALVALQRFEPVYIRDARESTEFPGYRREALERGYCTVLIHPMASVDAEGRPMVLAVSSRKVVDVSPDDLAFMSIIVHLGAIAIERAHRHRAQLAAAEQLRRVLGAQGSLLQEVLAGGSIETLTAMLGDLLNAPVLVLDFFASSLLASASPVPNVHDDTGWRTMLEGAAGRQILTDVRDAVTTRRAETITLRLSEKLSLDARIEPLMVDDEAVGALLTFDQSSSNDLQKLLIESAKFALSVQLMRSVIRFRFETRTLTELFFEIVERRWRDEQDMLRRARRLGLSLAAPMRMLVIDFPDRTNTSADLSVDGHRAVALLAAQQHVAAHIVTVGGALVCLVPQEEGIELDRVTRLAHRISETLARSVGSEPIVVLGDTCEGLEALAKEWERCWRMIRVARTFGRRGAMTVPDFGPLPMLMGAADSSDVRSFIDGAIGRVVEHDKKHNTAYLETLAAYVRSGCRSQHCADAMGLHVTTLRYRMSRISDLFGIEVETPEQRFSIELALQLHSLIDNASSSAARQEAIPRMRG</sequence>
<evidence type="ECO:0000259" key="2">
    <source>
        <dbReference type="Pfam" id="PF13185"/>
    </source>
</evidence>
<gene>
    <name evidence="5" type="ORF">AWB64_04955</name>
</gene>
<dbReference type="InterPro" id="IPR025736">
    <property type="entry name" value="PucR_C-HTH_dom"/>
</dbReference>
<dbReference type="Gene3D" id="1.10.10.2840">
    <property type="entry name" value="PucR C-terminal helix-turn-helix domain"/>
    <property type="match status" value="1"/>
</dbReference>
<dbReference type="PANTHER" id="PTHR33744">
    <property type="entry name" value="CARBOHYDRATE DIACID REGULATOR"/>
    <property type="match status" value="1"/>
</dbReference>
<evidence type="ECO:0000313" key="5">
    <source>
        <dbReference type="EMBL" id="SAL47072.1"/>
    </source>
</evidence>
<dbReference type="InterPro" id="IPR051448">
    <property type="entry name" value="CdaR-like_regulators"/>
</dbReference>
<feature type="domain" description="CdaR GGDEF-like" evidence="4">
    <location>
        <begin position="351"/>
        <end position="477"/>
    </location>
</feature>
<evidence type="ECO:0000259" key="3">
    <source>
        <dbReference type="Pfam" id="PF13556"/>
    </source>
</evidence>
<dbReference type="SUPFAM" id="SSF55781">
    <property type="entry name" value="GAF domain-like"/>
    <property type="match status" value="1"/>
</dbReference>
<evidence type="ECO:0000259" key="4">
    <source>
        <dbReference type="Pfam" id="PF17853"/>
    </source>
</evidence>
<dbReference type="Proteomes" id="UP000054893">
    <property type="component" value="Unassembled WGS sequence"/>
</dbReference>
<proteinExistence type="inferred from homology"/>
<accession>A0A158HRQ6</accession>
<dbReference type="AlphaFoldDB" id="A0A158HRQ6"/>
<dbReference type="Pfam" id="PF13185">
    <property type="entry name" value="GAF_2"/>
    <property type="match status" value="1"/>
</dbReference>
<dbReference type="InterPro" id="IPR003018">
    <property type="entry name" value="GAF"/>
</dbReference>
<dbReference type="InterPro" id="IPR029016">
    <property type="entry name" value="GAF-like_dom_sf"/>
</dbReference>
<dbReference type="Pfam" id="PF17853">
    <property type="entry name" value="GGDEF_2"/>
    <property type="match status" value="1"/>
</dbReference>
<evidence type="ECO:0000313" key="6">
    <source>
        <dbReference type="Proteomes" id="UP000054893"/>
    </source>
</evidence>
<reference evidence="5 6" key="1">
    <citation type="submission" date="2016-01" db="EMBL/GenBank/DDBJ databases">
        <authorList>
            <person name="Oliw E.H."/>
        </authorList>
    </citation>
    <scope>NUCLEOTIDE SEQUENCE [LARGE SCALE GENOMIC DNA]</scope>
    <source>
        <strain evidence="5">LMG 22029</strain>
    </source>
</reference>
<dbReference type="Gene3D" id="3.30.450.40">
    <property type="match status" value="1"/>
</dbReference>
<dbReference type="RefSeq" id="WP_060858003.1">
    <property type="nucleotide sequence ID" value="NZ_FCOC02000020.1"/>
</dbReference>
<feature type="domain" description="GAF" evidence="2">
    <location>
        <begin position="23"/>
        <end position="166"/>
    </location>
</feature>
<dbReference type="OrthoDB" id="8026818at2"/>
<evidence type="ECO:0000256" key="1">
    <source>
        <dbReference type="ARBA" id="ARBA00006754"/>
    </source>
</evidence>
<protein>
    <submittedName>
        <fullName evidence="5">Carbohydrate diacid transcriptional activator CdaR</fullName>
    </submittedName>
</protein>
<feature type="domain" description="PucR C-terminal helix-turn-helix" evidence="3">
    <location>
        <begin position="529"/>
        <end position="586"/>
    </location>
</feature>